<dbReference type="Proteomes" id="UP000244731">
    <property type="component" value="Unassembled WGS sequence"/>
</dbReference>
<evidence type="ECO:0000256" key="1">
    <source>
        <dbReference type="SAM" id="Phobius"/>
    </source>
</evidence>
<keyword evidence="1" id="KW-0812">Transmembrane</keyword>
<reference evidence="2 3" key="1">
    <citation type="submission" date="2016-12" db="EMBL/GenBank/DDBJ databases">
        <title>Analysis of the Molecular Diversity Among Cronobacter Species Isolated from Filth Flies Using a Pan Genomic DNA Microarray.</title>
        <authorList>
            <person name="Pava-Ripoll M."/>
            <person name="Tall B."/>
            <person name="Farber J."/>
            <person name="Fanning S."/>
            <person name="Lehner A."/>
            <person name="Stephan R."/>
            <person name="Pagotto F."/>
            <person name="Iverson C."/>
            <person name="Ziobro G."/>
            <person name="Miller A."/>
            <person name="Pearson R."/>
            <person name="Yan Q."/>
            <person name="Kim M."/>
            <person name="Jeong S."/>
            <person name="Park J."/>
            <person name="Jun S."/>
            <person name="Choi H."/>
            <person name="Chung T."/>
            <person name="Yoo Y."/>
            <person name="Park E."/>
            <person name="Hwang S."/>
            <person name="Lee B."/>
            <person name="Sathyamoorthy V."/>
            <person name="Carter L."/>
            <person name="Mammel M."/>
            <person name="Jackson S."/>
            <person name="Kothary M."/>
            <person name="Patel I."/>
            <person name="Grim C."/>
            <person name="Gopinath G."/>
            <person name="Gangiredla J."/>
            <person name="Chase H."/>
        </authorList>
    </citation>
    <scope>NUCLEOTIDE SEQUENCE [LARGE SCALE GENOMIC DNA]</scope>
    <source>
        <strain evidence="2 3">MOD1-Md25g</strain>
    </source>
</reference>
<dbReference type="EMBL" id="MSAC01000019">
    <property type="protein sequence ID" value="PUX08302.1"/>
    <property type="molecule type" value="Genomic_DNA"/>
</dbReference>
<gene>
    <name evidence="2" type="ORF">AUM46_06340</name>
</gene>
<proteinExistence type="predicted"/>
<keyword evidence="1" id="KW-0472">Membrane</keyword>
<comment type="caution">
    <text evidence="2">The sequence shown here is derived from an EMBL/GenBank/DDBJ whole genome shotgun (WGS) entry which is preliminary data.</text>
</comment>
<feature type="transmembrane region" description="Helical" evidence="1">
    <location>
        <begin position="48"/>
        <end position="69"/>
    </location>
</feature>
<evidence type="ECO:0000313" key="3">
    <source>
        <dbReference type="Proteomes" id="UP000244731"/>
    </source>
</evidence>
<protein>
    <submittedName>
        <fullName evidence="2">Uncharacterized protein</fullName>
    </submittedName>
</protein>
<feature type="transmembrane region" description="Helical" evidence="1">
    <location>
        <begin position="21"/>
        <end position="42"/>
    </location>
</feature>
<evidence type="ECO:0000313" key="2">
    <source>
        <dbReference type="EMBL" id="PUX08302.1"/>
    </source>
</evidence>
<keyword evidence="3" id="KW-1185">Reference proteome</keyword>
<organism evidence="2 3">
    <name type="scientific">Cronobacter malonaticus</name>
    <dbReference type="NCBI Taxonomy" id="413503"/>
    <lineage>
        <taxon>Bacteria</taxon>
        <taxon>Pseudomonadati</taxon>
        <taxon>Pseudomonadota</taxon>
        <taxon>Gammaproteobacteria</taxon>
        <taxon>Enterobacterales</taxon>
        <taxon>Enterobacteriaceae</taxon>
        <taxon>Cronobacter</taxon>
    </lineage>
</organism>
<name>A0ABX5K552_9ENTR</name>
<accession>A0ABX5K552</accession>
<sequence>MKSANSSRNSILKSVRVYSANMVEAVSTCLCAFAAFGCLFILDGWLMKLAGFVGFFALAYLVAWAADLVKGNSAKQDRNI</sequence>
<keyword evidence="1" id="KW-1133">Transmembrane helix</keyword>